<dbReference type="PROSITE" id="PS51752">
    <property type="entry name" value="JACALIN_LECTIN"/>
    <property type="match status" value="2"/>
</dbReference>
<dbReference type="InterPro" id="IPR036404">
    <property type="entry name" value="Jacalin-like_lectin_dom_sf"/>
</dbReference>
<comment type="caution">
    <text evidence="5">The sequence shown here is derived from an EMBL/GenBank/DDBJ whole genome shotgun (WGS) entry which is preliminary data.</text>
</comment>
<dbReference type="InterPro" id="IPR001229">
    <property type="entry name" value="Jacalin-like_lectin_dom"/>
</dbReference>
<dbReference type="SMART" id="SM00915">
    <property type="entry name" value="Jacalin"/>
    <property type="match status" value="2"/>
</dbReference>
<dbReference type="AlphaFoldDB" id="A0AAD4J0K6"/>
<protein>
    <recommendedName>
        <fullName evidence="4">Jacalin-type lectin domain-containing protein</fullName>
    </recommendedName>
</protein>
<organism evidence="5 6">
    <name type="scientific">Perilla frutescens var. hirtella</name>
    <name type="common">Perilla citriodora</name>
    <name type="synonym">Perilla setoyensis</name>
    <dbReference type="NCBI Taxonomy" id="608512"/>
    <lineage>
        <taxon>Eukaryota</taxon>
        <taxon>Viridiplantae</taxon>
        <taxon>Streptophyta</taxon>
        <taxon>Embryophyta</taxon>
        <taxon>Tracheophyta</taxon>
        <taxon>Spermatophyta</taxon>
        <taxon>Magnoliopsida</taxon>
        <taxon>eudicotyledons</taxon>
        <taxon>Gunneridae</taxon>
        <taxon>Pentapetalae</taxon>
        <taxon>asterids</taxon>
        <taxon>lamiids</taxon>
        <taxon>Lamiales</taxon>
        <taxon>Lamiaceae</taxon>
        <taxon>Nepetoideae</taxon>
        <taxon>Elsholtzieae</taxon>
        <taxon>Perilla</taxon>
    </lineage>
</organism>
<evidence type="ECO:0000256" key="1">
    <source>
        <dbReference type="ARBA" id="ARBA00006568"/>
    </source>
</evidence>
<dbReference type="CDD" id="cd09612">
    <property type="entry name" value="Jacalin"/>
    <property type="match status" value="2"/>
</dbReference>
<evidence type="ECO:0000256" key="2">
    <source>
        <dbReference type="ARBA" id="ARBA00022734"/>
    </source>
</evidence>
<evidence type="ECO:0000259" key="4">
    <source>
        <dbReference type="PROSITE" id="PS51752"/>
    </source>
</evidence>
<reference evidence="5 6" key="1">
    <citation type="journal article" date="2021" name="Nat. Commun.">
        <title>Incipient diploidization of the medicinal plant Perilla within 10,000 years.</title>
        <authorList>
            <person name="Zhang Y."/>
            <person name="Shen Q."/>
            <person name="Leng L."/>
            <person name="Zhang D."/>
            <person name="Chen S."/>
            <person name="Shi Y."/>
            <person name="Ning Z."/>
            <person name="Chen S."/>
        </authorList>
    </citation>
    <scope>NUCLEOTIDE SEQUENCE [LARGE SCALE GENOMIC DNA]</scope>
    <source>
        <strain evidence="6">cv. PC099</strain>
    </source>
</reference>
<dbReference type="PANTHER" id="PTHR47293">
    <property type="entry name" value="JACALIN-RELATED LECTIN 3"/>
    <property type="match status" value="1"/>
</dbReference>
<keyword evidence="3" id="KW-0677">Repeat</keyword>
<name>A0AAD4J0K6_PERFH</name>
<dbReference type="Pfam" id="PF01419">
    <property type="entry name" value="Jacalin"/>
    <property type="match status" value="2"/>
</dbReference>
<keyword evidence="2" id="KW-0430">Lectin</keyword>
<evidence type="ECO:0000256" key="3">
    <source>
        <dbReference type="ARBA" id="ARBA00022737"/>
    </source>
</evidence>
<feature type="domain" description="Jacalin-type lectin" evidence="4">
    <location>
        <begin position="9"/>
        <end position="151"/>
    </location>
</feature>
<keyword evidence="6" id="KW-1185">Reference proteome</keyword>
<gene>
    <name evidence="5" type="ORF">C2S53_008202</name>
</gene>
<comment type="similarity">
    <text evidence="1">Belongs to the jacalin lectin family.</text>
</comment>
<evidence type="ECO:0000313" key="6">
    <source>
        <dbReference type="Proteomes" id="UP001190926"/>
    </source>
</evidence>
<dbReference type="InterPro" id="IPR033734">
    <property type="entry name" value="Jacalin-like_lectin_dom_plant"/>
</dbReference>
<dbReference type="PANTHER" id="PTHR47293:SF66">
    <property type="entry name" value="JACALIN-RELATED LECTIN 11-RELATED"/>
    <property type="match status" value="1"/>
</dbReference>
<dbReference type="Proteomes" id="UP001190926">
    <property type="component" value="Unassembled WGS sequence"/>
</dbReference>
<dbReference type="Gene3D" id="2.100.10.30">
    <property type="entry name" value="Jacalin-like lectin domain"/>
    <property type="match status" value="2"/>
</dbReference>
<sequence length="334" mass="35632">MMGCSGERDILLGPWGYNTGKEWSYRPKCGGGIKQIIISYGGIINSLTFKGGGDADYSPKFGGDGGDRTEKIDIDFPAEYLTGVSGTHGILWSSGHSICSLVFYTNKTQYGPFGTESGAAFSANAKGTAVITGFHGGCGRFLDAIGVYLMPVSSLEKKPHLGFCSICSSSSSCSSTDHLSPPRSAGPWGGAGGGDWDDGVFSAVKGVHVRLRSDTRVVSGVQFCYEGKDGEDFLSPLHGTIHEDMQRKTIVFGEQGEFLIGIEGFYGPLEDNVGSNVIRSITFITNKAKYGPLGAEIGTYFDSLNSGDRNRKVVGFYGRSGAYLDNIGLHTQYF</sequence>
<proteinExistence type="inferred from homology"/>
<feature type="domain" description="Jacalin-type lectin" evidence="4">
    <location>
        <begin position="182"/>
        <end position="333"/>
    </location>
</feature>
<dbReference type="GO" id="GO:0030246">
    <property type="term" value="F:carbohydrate binding"/>
    <property type="evidence" value="ECO:0007669"/>
    <property type="project" value="UniProtKB-KW"/>
</dbReference>
<accession>A0AAD4J0K6</accession>
<dbReference type="SUPFAM" id="SSF51101">
    <property type="entry name" value="Mannose-binding lectins"/>
    <property type="match status" value="2"/>
</dbReference>
<dbReference type="EMBL" id="SDAM02000273">
    <property type="protein sequence ID" value="KAH6824939.1"/>
    <property type="molecule type" value="Genomic_DNA"/>
</dbReference>
<evidence type="ECO:0000313" key="5">
    <source>
        <dbReference type="EMBL" id="KAH6824939.1"/>
    </source>
</evidence>